<protein>
    <recommendedName>
        <fullName evidence="4">Cobyric acid synthase</fullName>
    </recommendedName>
</protein>
<dbReference type="Gene3D" id="3.40.50.300">
    <property type="entry name" value="P-loop containing nucleotide triphosphate hydrolases"/>
    <property type="match status" value="1"/>
</dbReference>
<comment type="function">
    <text evidence="4">Catalyzes amidations at positions B, D, E, and G on adenosylcobyrinic A,C-diamide. NH(2) groups are provided by glutamine, and one molecule of ATP is hydrogenolyzed for each amidation.</text>
</comment>
<accession>A0ABW7CBA8</accession>
<dbReference type="InterPro" id="IPR011698">
    <property type="entry name" value="GATase_3"/>
</dbReference>
<dbReference type="RefSeq" id="WP_393013148.1">
    <property type="nucleotide sequence ID" value="NZ_JAZAQF010000059.1"/>
</dbReference>
<comment type="caution">
    <text evidence="7">The sequence shown here is derived from an EMBL/GenBank/DDBJ whole genome shotgun (WGS) entry which is preliminary data.</text>
</comment>
<dbReference type="EMBL" id="JAZAQF010000059">
    <property type="protein sequence ID" value="MFG3818153.1"/>
    <property type="molecule type" value="Genomic_DNA"/>
</dbReference>
<comment type="pathway">
    <text evidence="1 4">Cofactor biosynthesis; adenosylcobalamin biosynthesis.</text>
</comment>
<evidence type="ECO:0000313" key="8">
    <source>
        <dbReference type="Proteomes" id="UP001604335"/>
    </source>
</evidence>
<feature type="active site" description="Nucleophile" evidence="4">
    <location>
        <position position="332"/>
    </location>
</feature>
<dbReference type="Pfam" id="PF01656">
    <property type="entry name" value="CbiA"/>
    <property type="match status" value="1"/>
</dbReference>
<evidence type="ECO:0000256" key="1">
    <source>
        <dbReference type="ARBA" id="ARBA00004953"/>
    </source>
</evidence>
<keyword evidence="2 4" id="KW-0169">Cobalamin biosynthesis</keyword>
<dbReference type="InterPro" id="IPR027417">
    <property type="entry name" value="P-loop_NTPase"/>
</dbReference>
<evidence type="ECO:0000313" key="7">
    <source>
        <dbReference type="EMBL" id="MFG3818153.1"/>
    </source>
</evidence>
<evidence type="ECO:0000256" key="2">
    <source>
        <dbReference type="ARBA" id="ARBA00022573"/>
    </source>
</evidence>
<organism evidence="7 8">
    <name type="scientific">Limnothrix redekei LRLZ20PSL1</name>
    <dbReference type="NCBI Taxonomy" id="3112953"/>
    <lineage>
        <taxon>Bacteria</taxon>
        <taxon>Bacillati</taxon>
        <taxon>Cyanobacteriota</taxon>
        <taxon>Cyanophyceae</taxon>
        <taxon>Pseudanabaenales</taxon>
        <taxon>Pseudanabaenaceae</taxon>
        <taxon>Limnothrix</taxon>
    </lineage>
</organism>
<evidence type="ECO:0000256" key="3">
    <source>
        <dbReference type="ARBA" id="ARBA00022962"/>
    </source>
</evidence>
<feature type="domain" description="CobB/CobQ-like glutamine amidotransferase" evidence="6">
    <location>
        <begin position="254"/>
        <end position="451"/>
    </location>
</feature>
<proteinExistence type="inferred from homology"/>
<dbReference type="SUPFAM" id="SSF52317">
    <property type="entry name" value="Class I glutamine amidotransferase-like"/>
    <property type="match status" value="1"/>
</dbReference>
<dbReference type="NCBIfam" id="TIGR00313">
    <property type="entry name" value="cobQ"/>
    <property type="match status" value="1"/>
</dbReference>
<dbReference type="InterPro" id="IPR002586">
    <property type="entry name" value="CobQ/CobB/MinD/ParA_Nub-bd_dom"/>
</dbReference>
<dbReference type="InterPro" id="IPR029062">
    <property type="entry name" value="Class_I_gatase-like"/>
</dbReference>
<dbReference type="SUPFAM" id="SSF52540">
    <property type="entry name" value="P-loop containing nucleoside triphosphate hydrolases"/>
    <property type="match status" value="1"/>
</dbReference>
<dbReference type="HAMAP" id="MF_00028">
    <property type="entry name" value="CobQ"/>
    <property type="match status" value="1"/>
</dbReference>
<gene>
    <name evidence="4" type="primary">cobQ</name>
    <name evidence="7" type="ORF">VPK24_10950</name>
</gene>
<feature type="active site" evidence="4">
    <location>
        <position position="445"/>
    </location>
</feature>
<feature type="domain" description="CobQ/CobB/MinD/ParA nucleotide binding" evidence="5">
    <location>
        <begin position="4"/>
        <end position="230"/>
    </location>
</feature>
<dbReference type="InterPro" id="IPR004459">
    <property type="entry name" value="CobQ_synth"/>
</dbReference>
<dbReference type="PANTHER" id="PTHR21343:SF1">
    <property type="entry name" value="COBYRIC ACID SYNTHASE"/>
    <property type="match status" value="1"/>
</dbReference>
<dbReference type="NCBIfam" id="NF001989">
    <property type="entry name" value="PRK00784.1"/>
    <property type="match status" value="1"/>
</dbReference>
<dbReference type="Proteomes" id="UP001604335">
    <property type="component" value="Unassembled WGS sequence"/>
</dbReference>
<dbReference type="CDD" id="cd01750">
    <property type="entry name" value="GATase1_CobQ"/>
    <property type="match status" value="1"/>
</dbReference>
<evidence type="ECO:0000259" key="6">
    <source>
        <dbReference type="Pfam" id="PF07685"/>
    </source>
</evidence>
<dbReference type="InterPro" id="IPR033949">
    <property type="entry name" value="CobQ_GATase1"/>
</dbReference>
<dbReference type="Gene3D" id="3.40.50.880">
    <property type="match status" value="1"/>
</dbReference>
<keyword evidence="3 4" id="KW-0315">Glutamine amidotransferase</keyword>
<evidence type="ECO:0000256" key="4">
    <source>
        <dbReference type="HAMAP-Rule" id="MF_00028"/>
    </source>
</evidence>
<evidence type="ECO:0000259" key="5">
    <source>
        <dbReference type="Pfam" id="PF01656"/>
    </source>
</evidence>
<comment type="similarity">
    <text evidence="4">Belongs to the CobB/CobQ family. CobQ subfamily.</text>
</comment>
<dbReference type="Pfam" id="PF07685">
    <property type="entry name" value="GATase_3"/>
    <property type="match status" value="1"/>
</dbReference>
<sequence length="503" mass="55289">MKSIAVLGTSSNAGKSWVTTALCAWLRRRGLRVAPFKAQNMSNNSFVTLEGGEIGRAQAAQAEACGLRPVAEMNPILLKPSGNSRSQLVLLGQAGEHIAAADYYQHIDRLWEVVAQTLADWRDRCDVLVLEGAGSPVELNLMHRDLVNLRPIEHLQGRWLLVGDIERGGIFAQAVGTYQLMPRSAQALGLGLVVNKFRGDLRLFADADRYFQQHLPHLPYLGTLPYAAELQPESEDSLCRSAEETPMECDHPVIAWVRFPFLSNSQDSQPWSIDQGVAVRWVTRPAELATARAIVLPGSKNTLRDLAWLQETGLAAAIQRAAAQGVPVVGICGGYQMLGRSLVDRTGIAGAAGEMAGLGLLPVETDYFPQKTVRQVTAHWPSQAGATSQHDIPQLDRWQAYEIHMGQTRPIAPCDPLLTLEPIGQPPEPEGARSAQGCVWGTYVHGLFESAAVRQTLTRLAGITTHRPNPQSWQQHRQQLYDRMADLLETSLTLDRLCDYLEV</sequence>
<keyword evidence="8" id="KW-1185">Reference proteome</keyword>
<dbReference type="PANTHER" id="PTHR21343">
    <property type="entry name" value="DETHIOBIOTIN SYNTHETASE"/>
    <property type="match status" value="1"/>
</dbReference>
<reference evidence="8" key="1">
    <citation type="journal article" date="2024" name="Algal Res.">
        <title>Biochemical, toxicological and genomic investigation of a high-biomass producing Limnothrix strain isolated from Italian shallow drinking water reservoir.</title>
        <authorList>
            <person name="Simonazzi M."/>
            <person name="Shishido T.K."/>
            <person name="Delbaje E."/>
            <person name="Wahlsten M."/>
            <person name="Fewer D.P."/>
            <person name="Sivonen K."/>
            <person name="Pezzolesi L."/>
            <person name="Pistocchi R."/>
        </authorList>
    </citation>
    <scope>NUCLEOTIDE SEQUENCE [LARGE SCALE GENOMIC DNA]</scope>
    <source>
        <strain evidence="8">LRLZ20PSL1</strain>
    </source>
</reference>
<dbReference type="PROSITE" id="PS51274">
    <property type="entry name" value="GATASE_COBBQ"/>
    <property type="match status" value="1"/>
</dbReference>
<name>A0ABW7CBA8_9CYAN</name>